<reference evidence="6 7" key="1">
    <citation type="submission" date="2021-03" db="EMBL/GenBank/DDBJ databases">
        <title>Antimicrobial resistance genes in bacteria isolated from Japanese honey, and their potential for conferring macrolide and lincosamide resistance in the American foulbrood pathogen Paenibacillus larvae.</title>
        <authorList>
            <person name="Okamoto M."/>
            <person name="Kumagai M."/>
            <person name="Kanamori H."/>
            <person name="Takamatsu D."/>
        </authorList>
    </citation>
    <scope>NUCLEOTIDE SEQUENCE [LARGE SCALE GENOMIC DNA]</scope>
    <source>
        <strain evidence="6 7">J21TS3</strain>
    </source>
</reference>
<dbReference type="Gene3D" id="3.40.190.10">
    <property type="entry name" value="Periplasmic binding protein-like II"/>
    <property type="match status" value="2"/>
</dbReference>
<protein>
    <submittedName>
        <fullName evidence="6">HTH-type transcriptional regulator YusT</fullName>
    </submittedName>
</protein>
<keyword evidence="4" id="KW-0804">Transcription</keyword>
<dbReference type="Gene3D" id="1.10.10.10">
    <property type="entry name" value="Winged helix-like DNA-binding domain superfamily/Winged helix DNA-binding domain"/>
    <property type="match status" value="1"/>
</dbReference>
<name>A0ABQ4LVB7_9BACL</name>
<dbReference type="PANTHER" id="PTHR30126">
    <property type="entry name" value="HTH-TYPE TRANSCRIPTIONAL REGULATOR"/>
    <property type="match status" value="1"/>
</dbReference>
<dbReference type="InterPro" id="IPR036388">
    <property type="entry name" value="WH-like_DNA-bd_sf"/>
</dbReference>
<keyword evidence="7" id="KW-1185">Reference proteome</keyword>
<dbReference type="Pfam" id="PF00126">
    <property type="entry name" value="HTH_1"/>
    <property type="match status" value="1"/>
</dbReference>
<comment type="caution">
    <text evidence="6">The sequence shown here is derived from an EMBL/GenBank/DDBJ whole genome shotgun (WGS) entry which is preliminary data.</text>
</comment>
<dbReference type="InterPro" id="IPR005119">
    <property type="entry name" value="LysR_subst-bd"/>
</dbReference>
<organism evidence="6 7">
    <name type="scientific">Paenibacillus cookii</name>
    <dbReference type="NCBI Taxonomy" id="157839"/>
    <lineage>
        <taxon>Bacteria</taxon>
        <taxon>Bacillati</taxon>
        <taxon>Bacillota</taxon>
        <taxon>Bacilli</taxon>
        <taxon>Bacillales</taxon>
        <taxon>Paenibacillaceae</taxon>
        <taxon>Paenibacillus</taxon>
    </lineage>
</organism>
<evidence type="ECO:0000256" key="3">
    <source>
        <dbReference type="ARBA" id="ARBA00023125"/>
    </source>
</evidence>
<dbReference type="SUPFAM" id="SSF46785">
    <property type="entry name" value="Winged helix' DNA-binding domain"/>
    <property type="match status" value="1"/>
</dbReference>
<accession>A0ABQ4LVB7</accession>
<dbReference type="SUPFAM" id="SSF53850">
    <property type="entry name" value="Periplasmic binding protein-like II"/>
    <property type="match status" value="1"/>
</dbReference>
<dbReference type="InterPro" id="IPR000847">
    <property type="entry name" value="LysR_HTH_N"/>
</dbReference>
<dbReference type="EMBL" id="BORW01000008">
    <property type="protein sequence ID" value="GIO67220.1"/>
    <property type="molecule type" value="Genomic_DNA"/>
</dbReference>
<evidence type="ECO:0000256" key="1">
    <source>
        <dbReference type="ARBA" id="ARBA00009437"/>
    </source>
</evidence>
<dbReference type="Proteomes" id="UP000680638">
    <property type="component" value="Unassembled WGS sequence"/>
</dbReference>
<keyword evidence="2" id="KW-0805">Transcription regulation</keyword>
<gene>
    <name evidence="6" type="primary">yusT</name>
    <name evidence="6" type="ORF">J21TS3_20410</name>
</gene>
<dbReference type="PANTHER" id="PTHR30126:SF40">
    <property type="entry name" value="HTH-TYPE TRANSCRIPTIONAL REGULATOR GLTR"/>
    <property type="match status" value="1"/>
</dbReference>
<dbReference type="CDD" id="cd08442">
    <property type="entry name" value="PBP2_YofA_SoxR_like"/>
    <property type="match status" value="1"/>
</dbReference>
<keyword evidence="3" id="KW-0238">DNA-binding</keyword>
<dbReference type="RefSeq" id="WP_212949393.1">
    <property type="nucleotide sequence ID" value="NZ_BORW01000008.1"/>
</dbReference>
<proteinExistence type="inferred from homology"/>
<dbReference type="Pfam" id="PF03466">
    <property type="entry name" value="LysR_substrate"/>
    <property type="match status" value="1"/>
</dbReference>
<evidence type="ECO:0000256" key="2">
    <source>
        <dbReference type="ARBA" id="ARBA00023015"/>
    </source>
</evidence>
<evidence type="ECO:0000256" key="4">
    <source>
        <dbReference type="ARBA" id="ARBA00023163"/>
    </source>
</evidence>
<dbReference type="InterPro" id="IPR036390">
    <property type="entry name" value="WH_DNA-bd_sf"/>
</dbReference>
<comment type="similarity">
    <text evidence="1">Belongs to the LysR transcriptional regulatory family.</text>
</comment>
<dbReference type="PROSITE" id="PS50931">
    <property type="entry name" value="HTH_LYSR"/>
    <property type="match status" value="1"/>
</dbReference>
<evidence type="ECO:0000313" key="7">
    <source>
        <dbReference type="Proteomes" id="UP000680638"/>
    </source>
</evidence>
<sequence>MESADLKIFQAVAREGSITKAAARLGYVQSNVTARIRHLEAELNTSLLHRQSRGVSLTPAGENLLKYADKIVYLLDEAVKSTRNSETPSGTLRIGSLETTAAVQLPVMMLEYHRSYPDVQLSLSTGHTSDLVKSVLEYELDAAFVNGPQHHPDLEELYAFEEEMVLIAEPGETSLQSALAKPQLFFGKGCYHRKTLERWLQEEHQQSLNSMEFGTLEAILGGVSAGLGVSLVTRSSVKTWEEAGKISVLPIPEKYRRSVVSFVFRRDLFRTSAFNAFVELMSRFSAQGAANVILG</sequence>
<feature type="domain" description="HTH lysR-type" evidence="5">
    <location>
        <begin position="1"/>
        <end position="58"/>
    </location>
</feature>
<evidence type="ECO:0000259" key="5">
    <source>
        <dbReference type="PROSITE" id="PS50931"/>
    </source>
</evidence>
<evidence type="ECO:0000313" key="6">
    <source>
        <dbReference type="EMBL" id="GIO67220.1"/>
    </source>
</evidence>